<accession>A0A010T4X1</accession>
<dbReference type="AlphaFoldDB" id="A0A010T4X1"/>
<comment type="caution">
    <text evidence="1">The sequence shown here is derived from an EMBL/GenBank/DDBJ whole genome shotgun (WGS) entry which is preliminary data.</text>
</comment>
<protein>
    <submittedName>
        <fullName evidence="1">Uncharacterized protein</fullName>
    </submittedName>
</protein>
<organism evidence="1 2">
    <name type="scientific">Pseudomonas fluorescens HK44</name>
    <dbReference type="NCBI Taxonomy" id="1042209"/>
    <lineage>
        <taxon>Bacteria</taxon>
        <taxon>Pseudomonadati</taxon>
        <taxon>Pseudomonadota</taxon>
        <taxon>Gammaproteobacteria</taxon>
        <taxon>Pseudomonadales</taxon>
        <taxon>Pseudomonadaceae</taxon>
        <taxon>Pseudomonas</taxon>
    </lineage>
</organism>
<name>A0A010T4X1_PSEFL</name>
<dbReference type="PATRIC" id="fig|1042209.11.peg.4624"/>
<sequence length="50" mass="5458">MVSLIFTAFAGTAEEQIGKIQQHLLGARMASELLAKNDRRLETSVVGLDQ</sequence>
<proteinExistence type="predicted"/>
<dbReference type="Proteomes" id="UP000022611">
    <property type="component" value="Unassembled WGS sequence"/>
</dbReference>
<gene>
    <name evidence="1" type="ORF">HK44_011095</name>
</gene>
<reference evidence="1 2" key="1">
    <citation type="journal article" date="2011" name="J. Bacteriol.">
        <title>Draft genome sequence of the polycyclic aromatic hydrocarbon-degrading, genetically engineered bioluminescent bioreporter Pseudomonas fluorescens HK44.</title>
        <authorList>
            <person name="Chauhan A."/>
            <person name="Layton A.C."/>
            <person name="Williams D.E."/>
            <person name="Smartt A.E."/>
            <person name="Ripp S."/>
            <person name="Karpinets T.V."/>
            <person name="Brown S.D."/>
            <person name="Sayler G.S."/>
        </authorList>
    </citation>
    <scope>NUCLEOTIDE SEQUENCE [LARGE SCALE GENOMIC DNA]</scope>
    <source>
        <strain evidence="1 2">HK44</strain>
    </source>
</reference>
<dbReference type="EMBL" id="AFOY02000017">
    <property type="protein sequence ID" value="EXF92572.1"/>
    <property type="molecule type" value="Genomic_DNA"/>
</dbReference>
<evidence type="ECO:0000313" key="2">
    <source>
        <dbReference type="Proteomes" id="UP000022611"/>
    </source>
</evidence>
<dbReference type="HOGENOM" id="CLU_3121668_0_0_6"/>
<evidence type="ECO:0000313" key="1">
    <source>
        <dbReference type="EMBL" id="EXF92572.1"/>
    </source>
</evidence>